<dbReference type="InterPro" id="IPR019321">
    <property type="entry name" value="Nucleoporin_Nup88"/>
</dbReference>
<evidence type="ECO:0000256" key="4">
    <source>
        <dbReference type="ARBA" id="ARBA00022927"/>
    </source>
</evidence>
<evidence type="ECO:0000313" key="10">
    <source>
        <dbReference type="Proteomes" id="UP001195483"/>
    </source>
</evidence>
<evidence type="ECO:0000256" key="3">
    <source>
        <dbReference type="ARBA" id="ARBA00022816"/>
    </source>
</evidence>
<dbReference type="GO" id="GO:0017056">
    <property type="term" value="F:structural constituent of nuclear pore"/>
    <property type="evidence" value="ECO:0007669"/>
    <property type="project" value="InterPro"/>
</dbReference>
<dbReference type="Proteomes" id="UP001195483">
    <property type="component" value="Unassembled WGS sequence"/>
</dbReference>
<dbReference type="EMBL" id="JAEAOA010002346">
    <property type="protein sequence ID" value="KAK3606478.1"/>
    <property type="molecule type" value="Genomic_DNA"/>
</dbReference>
<evidence type="ECO:0000313" key="9">
    <source>
        <dbReference type="EMBL" id="KAK3606478.1"/>
    </source>
</evidence>
<dbReference type="AlphaFoldDB" id="A0AAE0W8Y2"/>
<sequence>MKMAVVNNWHASLNECSFCKKLRANNAKGSKKRLQGEAKGLIALQDNELYVWDSLCSHLLHYNLKNILPEPEERHQILQCNNVPKFDVSWLVWNQTGSHLALWGQLGIMVMELPQKWGRYAEYEGGKEVVTCKSLSVAEHYFASHCGVKLLQVSWHPGSLDGMHLVFLTSDNTLCVYSLLEPDSPVQVISLSEEEQSISMSYSRQFAVLSDNAVSFDFGTEVKVHLKNQGYLETPKNQGSVTLWPVYCLRGNGDVVVVYTDLESKRPIQLGIQGPLLMHPPAEDNYGNDACCILYLQTSPPVITIATCEGKLHHCIVLARGVEDTSIHSVSSWKSSMRDRSVKYNMPEEMSLFVHESVELELSLTTAVGSMDVFTCPIKLLKDSASPDRYHCCHAAGVHTVVLPWIQQYETFCSEDRTDAPPTAYQESVVEHLVCTKPLQSSAQMPILGLGVVRDHTLGSVLLTLTSDYEFIGLHLSGTKYRCSTPPLVSSSLPKPYSSPIRKLTKEPFEDRIRKILQRTSSNPLLRSQQTAQVSQQACFELLSRATQVFREQYIQKQDLARQEISTRIGMLSEQKKQQLEDLQKLQQSRVMVISMAEQLGDKCQECKERQEEILSRVQVLMRKLQSRIPFLSDAERTMKRELENMEERLDSYRRNLDQLKTKEEYQQRQYSRQTSQQSPVIKSSHMRHLHDALKEQGDELQKIMKKMKEMKMDAAV</sequence>
<dbReference type="GO" id="GO:0005643">
    <property type="term" value="C:nuclear pore"/>
    <property type="evidence" value="ECO:0007669"/>
    <property type="project" value="UniProtKB-SubCell"/>
</dbReference>
<dbReference type="InterPro" id="IPR036322">
    <property type="entry name" value="WD40_repeat_dom_sf"/>
</dbReference>
<keyword evidence="7" id="KW-0539">Nucleus</keyword>
<proteinExistence type="predicted"/>
<feature type="region of interest" description="Disordered" evidence="8">
    <location>
        <begin position="662"/>
        <end position="682"/>
    </location>
</feature>
<evidence type="ECO:0000256" key="1">
    <source>
        <dbReference type="ARBA" id="ARBA00004567"/>
    </source>
</evidence>
<dbReference type="PANTHER" id="PTHR13257:SF0">
    <property type="entry name" value="NUCLEAR PORE COMPLEX PROTEIN NUP88"/>
    <property type="match status" value="1"/>
</dbReference>
<protein>
    <recommendedName>
        <fullName evidence="11">Nuclear pore complex protein Nup88</fullName>
    </recommendedName>
</protein>
<keyword evidence="5" id="KW-0811">Translocation</keyword>
<keyword evidence="2" id="KW-0813">Transport</keyword>
<evidence type="ECO:0000256" key="6">
    <source>
        <dbReference type="ARBA" id="ARBA00023132"/>
    </source>
</evidence>
<dbReference type="SUPFAM" id="SSF50978">
    <property type="entry name" value="WD40 repeat-like"/>
    <property type="match status" value="1"/>
</dbReference>
<dbReference type="PANTHER" id="PTHR13257">
    <property type="entry name" value="NUCLEOPORIN NUP84-RELATED"/>
    <property type="match status" value="1"/>
</dbReference>
<reference evidence="9" key="2">
    <citation type="journal article" date="2021" name="Genome Biol. Evol.">
        <title>Developing a high-quality reference genome for a parasitic bivalve with doubly uniparental inheritance (Bivalvia: Unionida).</title>
        <authorList>
            <person name="Smith C.H."/>
        </authorList>
    </citation>
    <scope>NUCLEOTIDE SEQUENCE</scope>
    <source>
        <strain evidence="9">CHS0354</strain>
        <tissue evidence="9">Mantle</tissue>
    </source>
</reference>
<keyword evidence="4" id="KW-0653">Protein transport</keyword>
<keyword evidence="6" id="KW-0906">Nuclear pore complex</keyword>
<evidence type="ECO:0000256" key="5">
    <source>
        <dbReference type="ARBA" id="ARBA00023010"/>
    </source>
</evidence>
<gene>
    <name evidence="9" type="ORF">CHS0354_041429</name>
</gene>
<feature type="compositionally biased region" description="Low complexity" evidence="8">
    <location>
        <begin position="668"/>
        <end position="679"/>
    </location>
</feature>
<accession>A0AAE0W8Y2</accession>
<keyword evidence="3" id="KW-0509">mRNA transport</keyword>
<keyword evidence="10" id="KW-1185">Reference proteome</keyword>
<comment type="caution">
    <text evidence="9">The sequence shown here is derived from an EMBL/GenBank/DDBJ whole genome shotgun (WGS) entry which is preliminary data.</text>
</comment>
<comment type="subcellular location">
    <subcellularLocation>
        <location evidence="1">Nucleus</location>
        <location evidence="1">Nuclear pore complex</location>
    </subcellularLocation>
</comment>
<dbReference type="Pfam" id="PF10168">
    <property type="entry name" value="Nup88"/>
    <property type="match status" value="1"/>
</dbReference>
<evidence type="ECO:0000256" key="8">
    <source>
        <dbReference type="SAM" id="MobiDB-lite"/>
    </source>
</evidence>
<dbReference type="InterPro" id="IPR037700">
    <property type="entry name" value="NUP88/NUP82"/>
</dbReference>
<dbReference type="GO" id="GO:0006406">
    <property type="term" value="P:mRNA export from nucleus"/>
    <property type="evidence" value="ECO:0007669"/>
    <property type="project" value="TreeGrafter"/>
</dbReference>
<evidence type="ECO:0000256" key="2">
    <source>
        <dbReference type="ARBA" id="ARBA00022448"/>
    </source>
</evidence>
<reference evidence="9" key="1">
    <citation type="journal article" date="2021" name="Genome Biol. Evol.">
        <title>A High-Quality Reference Genome for a Parasitic Bivalve with Doubly Uniparental Inheritance (Bivalvia: Unionida).</title>
        <authorList>
            <person name="Smith C.H."/>
        </authorList>
    </citation>
    <scope>NUCLEOTIDE SEQUENCE</scope>
    <source>
        <strain evidence="9">CHS0354</strain>
    </source>
</reference>
<evidence type="ECO:0008006" key="11">
    <source>
        <dbReference type="Google" id="ProtNLM"/>
    </source>
</evidence>
<reference evidence="9" key="3">
    <citation type="submission" date="2023-05" db="EMBL/GenBank/DDBJ databases">
        <authorList>
            <person name="Smith C.H."/>
        </authorList>
    </citation>
    <scope>NUCLEOTIDE SEQUENCE</scope>
    <source>
        <strain evidence="9">CHS0354</strain>
        <tissue evidence="9">Mantle</tissue>
    </source>
</reference>
<dbReference type="GO" id="GO:0000056">
    <property type="term" value="P:ribosomal small subunit export from nucleus"/>
    <property type="evidence" value="ECO:0007669"/>
    <property type="project" value="InterPro"/>
</dbReference>
<evidence type="ECO:0000256" key="7">
    <source>
        <dbReference type="ARBA" id="ARBA00023242"/>
    </source>
</evidence>
<organism evidence="9 10">
    <name type="scientific">Potamilus streckersoni</name>
    <dbReference type="NCBI Taxonomy" id="2493646"/>
    <lineage>
        <taxon>Eukaryota</taxon>
        <taxon>Metazoa</taxon>
        <taxon>Spiralia</taxon>
        <taxon>Lophotrochozoa</taxon>
        <taxon>Mollusca</taxon>
        <taxon>Bivalvia</taxon>
        <taxon>Autobranchia</taxon>
        <taxon>Heteroconchia</taxon>
        <taxon>Palaeoheterodonta</taxon>
        <taxon>Unionida</taxon>
        <taxon>Unionoidea</taxon>
        <taxon>Unionidae</taxon>
        <taxon>Ambleminae</taxon>
        <taxon>Lampsilini</taxon>
        <taxon>Potamilus</taxon>
    </lineage>
</organism>
<dbReference type="GO" id="GO:0006606">
    <property type="term" value="P:protein import into nucleus"/>
    <property type="evidence" value="ECO:0007669"/>
    <property type="project" value="TreeGrafter"/>
</dbReference>
<name>A0AAE0W8Y2_9BIVA</name>
<dbReference type="GO" id="GO:0000055">
    <property type="term" value="P:ribosomal large subunit export from nucleus"/>
    <property type="evidence" value="ECO:0007669"/>
    <property type="project" value="InterPro"/>
</dbReference>